<proteinExistence type="predicted"/>
<dbReference type="GO" id="GO:0016874">
    <property type="term" value="F:ligase activity"/>
    <property type="evidence" value="ECO:0007669"/>
    <property type="project" value="UniProtKB-KW"/>
</dbReference>
<sequence>MKEAYQKILYLPRPRSNRYPMAVERRAKQFAPFAALKGFESKIQEKEVIYRGRKILPDDKREELDRIYRALREGMAIAVEYFSANPYWPDEGQYKTTEGKVQSITEAFIQVNDRDIKLSDISNIVFTDKKLD</sequence>
<evidence type="ECO:0000313" key="1">
    <source>
        <dbReference type="EMBL" id="MCC2255957.1"/>
    </source>
</evidence>
<accession>A0ABS8G0W5</accession>
<keyword evidence="1" id="KW-0436">Ligase</keyword>
<evidence type="ECO:0000313" key="2">
    <source>
        <dbReference type="Proteomes" id="UP001198151"/>
    </source>
</evidence>
<name>A0ABS8G0W5_9FIRM</name>
<dbReference type="RefSeq" id="WP_227708938.1">
    <property type="nucleotide sequence ID" value="NZ_JAJEQX010000042.1"/>
</dbReference>
<gene>
    <name evidence="1" type="ORF">LKD70_16315</name>
</gene>
<comment type="caution">
    <text evidence="1">The sequence shown here is derived from an EMBL/GenBank/DDBJ whole genome shotgun (WGS) entry which is preliminary data.</text>
</comment>
<dbReference type="EMBL" id="JAJEQX010000042">
    <property type="protein sequence ID" value="MCC2255957.1"/>
    <property type="molecule type" value="Genomic_DNA"/>
</dbReference>
<dbReference type="Proteomes" id="UP001198151">
    <property type="component" value="Unassembled WGS sequence"/>
</dbReference>
<keyword evidence="2" id="KW-1185">Reference proteome</keyword>
<protein>
    <submittedName>
        <fullName evidence="1">2'-5' RNA ligase family protein</fullName>
    </submittedName>
</protein>
<organism evidence="1 2">
    <name type="scientific">Ruminococcus turbiniformis</name>
    <dbReference type="NCBI Taxonomy" id="2881258"/>
    <lineage>
        <taxon>Bacteria</taxon>
        <taxon>Bacillati</taxon>
        <taxon>Bacillota</taxon>
        <taxon>Clostridia</taxon>
        <taxon>Eubacteriales</taxon>
        <taxon>Oscillospiraceae</taxon>
        <taxon>Ruminococcus</taxon>
    </lineage>
</organism>
<reference evidence="1 2" key="1">
    <citation type="submission" date="2021-10" db="EMBL/GenBank/DDBJ databases">
        <title>Anaerobic single-cell dispensing facilitates the cultivation of human gut bacteria.</title>
        <authorList>
            <person name="Afrizal A."/>
        </authorList>
    </citation>
    <scope>NUCLEOTIDE SEQUENCE [LARGE SCALE GENOMIC DNA]</scope>
    <source>
        <strain evidence="1 2">CLA-AA-H200</strain>
    </source>
</reference>